<proteinExistence type="inferred from homology"/>
<reference evidence="7" key="1">
    <citation type="submission" date="2022-09" db="EMBL/GenBank/DDBJ databases">
        <title>Complete genome of Ligilactobacillus agilis AM_LB6, isolated from chicken feces.</title>
        <authorList>
            <person name="den Bakker H.C."/>
            <person name="Mann A."/>
        </authorList>
    </citation>
    <scope>NUCLEOTIDE SEQUENCE</scope>
    <source>
        <strain evidence="7">AM_LB6</strain>
    </source>
</reference>
<feature type="domain" description="TRAM" evidence="6">
    <location>
        <begin position="7"/>
        <end position="65"/>
    </location>
</feature>
<dbReference type="InterPro" id="IPR030390">
    <property type="entry name" value="MeTrfase_TrmA_AS"/>
</dbReference>
<feature type="active site" evidence="5">
    <location>
        <position position="412"/>
    </location>
</feature>
<dbReference type="EMBL" id="CP104396">
    <property type="protein sequence ID" value="UXC63141.1"/>
    <property type="molecule type" value="Genomic_DNA"/>
</dbReference>
<dbReference type="InterPro" id="IPR012340">
    <property type="entry name" value="NA-bd_OB-fold"/>
</dbReference>
<dbReference type="PROSITE" id="PS01230">
    <property type="entry name" value="TRMA_1"/>
    <property type="match status" value="1"/>
</dbReference>
<dbReference type="PANTHER" id="PTHR11061:SF30">
    <property type="entry name" value="TRNA (URACIL(54)-C(5))-METHYLTRANSFERASE"/>
    <property type="match status" value="1"/>
</dbReference>
<dbReference type="PROSITE" id="PS50926">
    <property type="entry name" value="TRAM"/>
    <property type="match status" value="1"/>
</dbReference>
<dbReference type="FunFam" id="2.40.50.1070:FF:000003">
    <property type="entry name" value="23S rRNA (Uracil-5-)-methyltransferase RumA"/>
    <property type="match status" value="1"/>
</dbReference>
<feature type="binding site" evidence="4">
    <location>
        <position position="337"/>
    </location>
    <ligand>
        <name>S-adenosyl-L-methionine</name>
        <dbReference type="ChEBI" id="CHEBI:59789"/>
    </ligand>
</feature>
<evidence type="ECO:0000256" key="4">
    <source>
        <dbReference type="PROSITE-ProRule" id="PRU01024"/>
    </source>
</evidence>
<dbReference type="PROSITE" id="PS01231">
    <property type="entry name" value="TRMA_2"/>
    <property type="match status" value="1"/>
</dbReference>
<dbReference type="PANTHER" id="PTHR11061">
    <property type="entry name" value="RNA M5U METHYLTRANSFERASE"/>
    <property type="match status" value="1"/>
</dbReference>
<dbReference type="AlphaFoldDB" id="A0A9Q9J8S2"/>
<feature type="binding site" evidence="4">
    <location>
        <position position="287"/>
    </location>
    <ligand>
        <name>S-adenosyl-L-methionine</name>
        <dbReference type="ChEBI" id="CHEBI:59789"/>
    </ligand>
</feature>
<feature type="active site" description="Nucleophile" evidence="4">
    <location>
        <position position="412"/>
    </location>
</feature>
<keyword evidence="1 4" id="KW-0489">Methyltransferase</keyword>
<dbReference type="Pfam" id="PF05958">
    <property type="entry name" value="tRNA_U5-meth_tr"/>
    <property type="match status" value="1"/>
</dbReference>
<evidence type="ECO:0000256" key="5">
    <source>
        <dbReference type="PROSITE-ProRule" id="PRU10015"/>
    </source>
</evidence>
<dbReference type="Proteomes" id="UP001058429">
    <property type="component" value="Chromosome"/>
</dbReference>
<dbReference type="Gene3D" id="3.40.50.150">
    <property type="entry name" value="Vaccinia Virus protein VP39"/>
    <property type="match status" value="1"/>
</dbReference>
<protein>
    <submittedName>
        <fullName evidence="7">23S rRNA (Uracil(1939)-C(5))-methyltransferase RlmD</fullName>
        <ecNumber evidence="7">2.1.1.190</ecNumber>
    </submittedName>
</protein>
<dbReference type="EC" id="2.1.1.190" evidence="7"/>
<keyword evidence="3 4" id="KW-0949">S-adenosyl-L-methionine</keyword>
<dbReference type="GO" id="GO:0070041">
    <property type="term" value="F:rRNA (uridine-C5-)-methyltransferase activity"/>
    <property type="evidence" value="ECO:0007669"/>
    <property type="project" value="TreeGrafter"/>
</dbReference>
<dbReference type="InterPro" id="IPR010280">
    <property type="entry name" value="U5_MeTrfase_fam"/>
</dbReference>
<dbReference type="GO" id="GO:0070475">
    <property type="term" value="P:rRNA base methylation"/>
    <property type="evidence" value="ECO:0007669"/>
    <property type="project" value="TreeGrafter"/>
</dbReference>
<name>A0A9Q9J8S2_9LACO</name>
<dbReference type="SUPFAM" id="SSF50249">
    <property type="entry name" value="Nucleic acid-binding proteins"/>
    <property type="match status" value="1"/>
</dbReference>
<dbReference type="RefSeq" id="WP_260903491.1">
    <property type="nucleotide sequence ID" value="NZ_CP104396.1"/>
</dbReference>
<evidence type="ECO:0000313" key="7">
    <source>
        <dbReference type="EMBL" id="UXC63141.1"/>
    </source>
</evidence>
<keyword evidence="2 4" id="KW-0808">Transferase</keyword>
<evidence type="ECO:0000256" key="2">
    <source>
        <dbReference type="ARBA" id="ARBA00022679"/>
    </source>
</evidence>
<feature type="binding site" evidence="4">
    <location>
        <position position="316"/>
    </location>
    <ligand>
        <name>S-adenosyl-L-methionine</name>
        <dbReference type="ChEBI" id="CHEBI:59789"/>
    </ligand>
</feature>
<dbReference type="CDD" id="cd02440">
    <property type="entry name" value="AdoMet_MTases"/>
    <property type="match status" value="1"/>
</dbReference>
<feature type="binding site" evidence="4">
    <location>
        <position position="385"/>
    </location>
    <ligand>
        <name>S-adenosyl-L-methionine</name>
        <dbReference type="ChEBI" id="CHEBI:59789"/>
    </ligand>
</feature>
<evidence type="ECO:0000256" key="3">
    <source>
        <dbReference type="ARBA" id="ARBA00022691"/>
    </source>
</evidence>
<dbReference type="Gene3D" id="2.40.50.1070">
    <property type="match status" value="1"/>
</dbReference>
<dbReference type="SUPFAM" id="SSF53335">
    <property type="entry name" value="S-adenosyl-L-methionine-dependent methyltransferases"/>
    <property type="match status" value="1"/>
</dbReference>
<dbReference type="NCBIfam" id="TIGR00479">
    <property type="entry name" value="rumA"/>
    <property type="match status" value="1"/>
</dbReference>
<dbReference type="Gene3D" id="2.40.50.140">
    <property type="entry name" value="Nucleic acid-binding proteins"/>
    <property type="match status" value="1"/>
</dbReference>
<evidence type="ECO:0000256" key="1">
    <source>
        <dbReference type="ARBA" id="ARBA00022603"/>
    </source>
</evidence>
<dbReference type="FunFam" id="3.40.50.150:FF:000009">
    <property type="entry name" value="23S rRNA (Uracil(1939)-C(5))-methyltransferase RlmD"/>
    <property type="match status" value="1"/>
</dbReference>
<dbReference type="InterPro" id="IPR030391">
    <property type="entry name" value="MeTrfase_TrmA_CS"/>
</dbReference>
<dbReference type="InterPro" id="IPR029063">
    <property type="entry name" value="SAM-dependent_MTases_sf"/>
</dbReference>
<evidence type="ECO:0000313" key="8">
    <source>
        <dbReference type="Proteomes" id="UP001058429"/>
    </source>
</evidence>
<accession>A0A9Q9J8S2</accession>
<sequence length="459" mass="51262">MAKLKLPVYKKEELTVRIEDLTYQGLGVAKVEGYPLFIKEALPGEEVVVKVEKLGKHFGYAKALKWLSTSADRVKTKAKYLQTGIAPLMHLSYPAQLAFKQKLIKDLLAKAHLDQLEVAQTLGMAQPYAYRNKAQVPVRQVRGQLEIGFFKQGSHDFVSLEDFYIQDKRIDQVLVTVRDILRKYQLSAYDEKSHTGVVRHLMVRRGYYSKQVMVVIVTRTKKLPHAPEIARDIMAACPDVVSLLHNVNEAKTNVILGSKTELLAGQAEIEDQLDGLTFKISAQSFYQINPTQTERLYQTAIKQAVLTGKETVIDAYCGIGTISLSMARHANKVYGVEIVPQAIADAKRNAEVNKLTNLTFEVGEAESWMATWQAQGIKPDVIMVDPPRKGLTESLITSATAMAPKKIVYVSCNPATLVRDLQSFIAKGYQVAAPIQPVDQFPQTTHVECVVLLTKVHNR</sequence>
<gene>
    <name evidence="7" type="primary">rlmD</name>
    <name evidence="7" type="ORF">N4562_08820</name>
</gene>
<dbReference type="Pfam" id="PF01938">
    <property type="entry name" value="TRAM"/>
    <property type="match status" value="1"/>
</dbReference>
<dbReference type="GeneID" id="75137951"/>
<comment type="similarity">
    <text evidence="4">Belongs to the class I-like SAM-binding methyltransferase superfamily. RNA M5U methyltransferase family.</text>
</comment>
<evidence type="ECO:0000259" key="6">
    <source>
        <dbReference type="PROSITE" id="PS50926"/>
    </source>
</evidence>
<organism evidence="7 8">
    <name type="scientific">Ligilactobacillus agilis</name>
    <dbReference type="NCBI Taxonomy" id="1601"/>
    <lineage>
        <taxon>Bacteria</taxon>
        <taxon>Bacillati</taxon>
        <taxon>Bacillota</taxon>
        <taxon>Bacilli</taxon>
        <taxon>Lactobacillales</taxon>
        <taxon>Lactobacillaceae</taxon>
        <taxon>Ligilactobacillus</taxon>
    </lineage>
</organism>
<dbReference type="InterPro" id="IPR002792">
    <property type="entry name" value="TRAM_dom"/>
</dbReference>
<dbReference type="PROSITE" id="PS51687">
    <property type="entry name" value="SAM_MT_RNA_M5U"/>
    <property type="match status" value="1"/>
</dbReference>